<proteinExistence type="predicted"/>
<protein>
    <submittedName>
        <fullName evidence="1">Uncharacterized protein</fullName>
    </submittedName>
</protein>
<gene>
    <name evidence="1" type="ORF">LOK49_LG11G01029</name>
</gene>
<reference evidence="1 2" key="1">
    <citation type="journal article" date="2022" name="Plant J.">
        <title>Chromosome-level genome of Camellia lanceoleosa provides a valuable resource for understanding genome evolution and self-incompatibility.</title>
        <authorList>
            <person name="Gong W."/>
            <person name="Xiao S."/>
            <person name="Wang L."/>
            <person name="Liao Z."/>
            <person name="Chang Y."/>
            <person name="Mo W."/>
            <person name="Hu G."/>
            <person name="Li W."/>
            <person name="Zhao G."/>
            <person name="Zhu H."/>
            <person name="Hu X."/>
            <person name="Ji K."/>
            <person name="Xiang X."/>
            <person name="Song Q."/>
            <person name="Yuan D."/>
            <person name="Jin S."/>
            <person name="Zhang L."/>
        </authorList>
    </citation>
    <scope>NUCLEOTIDE SEQUENCE [LARGE SCALE GENOMIC DNA]</scope>
    <source>
        <strain evidence="1">SQ_2022a</strain>
    </source>
</reference>
<comment type="caution">
    <text evidence="1">The sequence shown here is derived from an EMBL/GenBank/DDBJ whole genome shotgun (WGS) entry which is preliminary data.</text>
</comment>
<sequence length="137" mass="16150">VPKCPSVLGGWRMWELTQGILLLKCFNYLKEQIKRYKEKKEEVVEAEVDPERDQRMVFAYHISLKADERDVHDFFSRTGKAIQARTEEVNTSHSMFTFYISVYNRLEVVRHEKIVRLPSQIARFSKVGVELSLFIVP</sequence>
<name>A0ACC0FZ53_9ERIC</name>
<dbReference type="EMBL" id="CM045769">
    <property type="protein sequence ID" value="KAI7994138.1"/>
    <property type="molecule type" value="Genomic_DNA"/>
</dbReference>
<evidence type="ECO:0000313" key="2">
    <source>
        <dbReference type="Proteomes" id="UP001060215"/>
    </source>
</evidence>
<evidence type="ECO:0000313" key="1">
    <source>
        <dbReference type="EMBL" id="KAI7994138.1"/>
    </source>
</evidence>
<dbReference type="Proteomes" id="UP001060215">
    <property type="component" value="Chromosome 12"/>
</dbReference>
<keyword evidence="2" id="KW-1185">Reference proteome</keyword>
<feature type="non-terminal residue" evidence="1">
    <location>
        <position position="1"/>
    </location>
</feature>
<organism evidence="1 2">
    <name type="scientific">Camellia lanceoleosa</name>
    <dbReference type="NCBI Taxonomy" id="1840588"/>
    <lineage>
        <taxon>Eukaryota</taxon>
        <taxon>Viridiplantae</taxon>
        <taxon>Streptophyta</taxon>
        <taxon>Embryophyta</taxon>
        <taxon>Tracheophyta</taxon>
        <taxon>Spermatophyta</taxon>
        <taxon>Magnoliopsida</taxon>
        <taxon>eudicotyledons</taxon>
        <taxon>Gunneridae</taxon>
        <taxon>Pentapetalae</taxon>
        <taxon>asterids</taxon>
        <taxon>Ericales</taxon>
        <taxon>Theaceae</taxon>
        <taxon>Camellia</taxon>
    </lineage>
</organism>
<accession>A0ACC0FZ53</accession>